<dbReference type="GO" id="GO:0071555">
    <property type="term" value="P:cell wall organization"/>
    <property type="evidence" value="ECO:0007669"/>
    <property type="project" value="UniProtKB-UniRule"/>
</dbReference>
<feature type="domain" description="L,D-TPase catalytic" evidence="8">
    <location>
        <begin position="140"/>
        <end position="271"/>
    </location>
</feature>
<dbReference type="EMBL" id="CP054139">
    <property type="protein sequence ID" value="QKJ31430.1"/>
    <property type="molecule type" value="Genomic_DNA"/>
</dbReference>
<feature type="active site" description="Nucleophile" evidence="7">
    <location>
        <position position="247"/>
    </location>
</feature>
<dbReference type="UniPathway" id="UPA00219"/>
<evidence type="ECO:0000313" key="10">
    <source>
        <dbReference type="Proteomes" id="UP000505355"/>
    </source>
</evidence>
<feature type="active site" description="Proton donor/acceptor" evidence="7">
    <location>
        <position position="231"/>
    </location>
</feature>
<dbReference type="CDD" id="cd16913">
    <property type="entry name" value="YkuD_like"/>
    <property type="match status" value="1"/>
</dbReference>
<dbReference type="PANTHER" id="PTHR36699">
    <property type="entry name" value="LD-TRANSPEPTIDASE"/>
    <property type="match status" value="1"/>
</dbReference>
<keyword evidence="3" id="KW-0808">Transferase</keyword>
<protein>
    <submittedName>
        <fullName evidence="9">L,D-transpeptidase family protein</fullName>
    </submittedName>
</protein>
<evidence type="ECO:0000256" key="7">
    <source>
        <dbReference type="PROSITE-ProRule" id="PRU01373"/>
    </source>
</evidence>
<dbReference type="GO" id="GO:0004180">
    <property type="term" value="F:carboxypeptidase activity"/>
    <property type="evidence" value="ECO:0007669"/>
    <property type="project" value="UniProtKB-ARBA"/>
</dbReference>
<keyword evidence="10" id="KW-1185">Reference proteome</keyword>
<comment type="pathway">
    <text evidence="1 7">Cell wall biogenesis; peptidoglycan biosynthesis.</text>
</comment>
<evidence type="ECO:0000256" key="2">
    <source>
        <dbReference type="ARBA" id="ARBA00005992"/>
    </source>
</evidence>
<dbReference type="Pfam" id="PF03734">
    <property type="entry name" value="YkuD"/>
    <property type="match status" value="1"/>
</dbReference>
<evidence type="ECO:0000259" key="8">
    <source>
        <dbReference type="PROSITE" id="PS52029"/>
    </source>
</evidence>
<dbReference type="Proteomes" id="UP000505355">
    <property type="component" value="Chromosome"/>
</dbReference>
<keyword evidence="5 7" id="KW-0573">Peptidoglycan synthesis</keyword>
<evidence type="ECO:0000256" key="6">
    <source>
        <dbReference type="ARBA" id="ARBA00023316"/>
    </source>
</evidence>
<dbReference type="GO" id="GO:0008360">
    <property type="term" value="P:regulation of cell shape"/>
    <property type="evidence" value="ECO:0007669"/>
    <property type="project" value="UniProtKB-UniRule"/>
</dbReference>
<dbReference type="SUPFAM" id="SSF141523">
    <property type="entry name" value="L,D-transpeptidase catalytic domain-like"/>
    <property type="match status" value="1"/>
</dbReference>
<dbReference type="RefSeq" id="WP_173416090.1">
    <property type="nucleotide sequence ID" value="NZ_CP054139.1"/>
</dbReference>
<evidence type="ECO:0000256" key="4">
    <source>
        <dbReference type="ARBA" id="ARBA00022960"/>
    </source>
</evidence>
<accession>A0A7D4QLR8</accession>
<organism evidence="9 10">
    <name type="scientific">Mucilaginibacter mali</name>
    <dbReference type="NCBI Taxonomy" id="2740462"/>
    <lineage>
        <taxon>Bacteria</taxon>
        <taxon>Pseudomonadati</taxon>
        <taxon>Bacteroidota</taxon>
        <taxon>Sphingobacteriia</taxon>
        <taxon>Sphingobacteriales</taxon>
        <taxon>Sphingobacteriaceae</taxon>
        <taxon>Mucilaginibacter</taxon>
    </lineage>
</organism>
<evidence type="ECO:0000313" key="9">
    <source>
        <dbReference type="EMBL" id="QKJ31430.1"/>
    </source>
</evidence>
<dbReference type="PANTHER" id="PTHR36699:SF1">
    <property type="entry name" value="L,D-TRANSPEPTIDASE YAFK-RELATED"/>
    <property type="match status" value="1"/>
</dbReference>
<evidence type="ECO:0000256" key="5">
    <source>
        <dbReference type="ARBA" id="ARBA00022984"/>
    </source>
</evidence>
<dbReference type="GO" id="GO:0016740">
    <property type="term" value="F:transferase activity"/>
    <property type="evidence" value="ECO:0007669"/>
    <property type="project" value="UniProtKB-KW"/>
</dbReference>
<evidence type="ECO:0000256" key="1">
    <source>
        <dbReference type="ARBA" id="ARBA00004752"/>
    </source>
</evidence>
<dbReference type="Gene3D" id="2.40.440.10">
    <property type="entry name" value="L,D-transpeptidase catalytic domain-like"/>
    <property type="match status" value="1"/>
</dbReference>
<dbReference type="PROSITE" id="PS52029">
    <property type="entry name" value="LD_TPASE"/>
    <property type="match status" value="1"/>
</dbReference>
<keyword evidence="4 7" id="KW-0133">Cell shape</keyword>
<proteinExistence type="inferred from homology"/>
<dbReference type="InterPro" id="IPR038063">
    <property type="entry name" value="Transpep_catalytic_dom"/>
</dbReference>
<reference evidence="9 10" key="1">
    <citation type="submission" date="2020-05" db="EMBL/GenBank/DDBJ databases">
        <title>Mucilaginibacter mali sp. nov.</title>
        <authorList>
            <person name="Kim H.S."/>
            <person name="Lee K.C."/>
            <person name="Suh M.K."/>
            <person name="Kim J.-S."/>
            <person name="Han K.-I."/>
            <person name="Eom M.K."/>
            <person name="Shin Y.K."/>
            <person name="Lee J.-S."/>
        </authorList>
    </citation>
    <scope>NUCLEOTIDE SEQUENCE [LARGE SCALE GENOMIC DNA]</scope>
    <source>
        <strain evidence="9 10">G2-14</strain>
    </source>
</reference>
<sequence length="272" mass="30944">MKVFILFFMLAATIGLCAWYKMQPRVIPGVTDLDTGIKWNDSLWHHLPANLDTTIIVHDANGTPLKFNQYIKPVFNKEACIYQDKGVWRLQQKTEGARDTLKKDVLAVDRAGRWSIFLPDTVKSWQVKLDQIAHTLNQADRILVLKSERKMILLRKGVSMLTLPINLGFQPVGKKQFDKDGKTPEGIYDVDLKYTRDDAYYKSMLISYPNPDEKQYAKQKGLSAGNGIMVHGTKPDKVNAKDWTAGCIALQNKDMDTLFDRVAQGTVIEIRK</sequence>
<evidence type="ECO:0000256" key="3">
    <source>
        <dbReference type="ARBA" id="ARBA00022679"/>
    </source>
</evidence>
<gene>
    <name evidence="9" type="ORF">HQ865_17210</name>
</gene>
<dbReference type="InterPro" id="IPR005490">
    <property type="entry name" value="LD_TPept_cat_dom"/>
</dbReference>
<dbReference type="KEGG" id="mmab:HQ865_17210"/>
<name>A0A7D4QLR8_9SPHI</name>
<comment type="similarity">
    <text evidence="2">Belongs to the YkuD family.</text>
</comment>
<dbReference type="GO" id="GO:0009252">
    <property type="term" value="P:peptidoglycan biosynthetic process"/>
    <property type="evidence" value="ECO:0007669"/>
    <property type="project" value="UniProtKB-UniPathway"/>
</dbReference>
<keyword evidence="6 7" id="KW-0961">Cell wall biogenesis/degradation</keyword>
<dbReference type="AlphaFoldDB" id="A0A7D4QLR8"/>